<protein>
    <submittedName>
        <fullName evidence="4">Zinc finger, CCHC-type containing protein</fullName>
    </submittedName>
</protein>
<evidence type="ECO:0000313" key="5">
    <source>
        <dbReference type="Proteomes" id="UP001151760"/>
    </source>
</evidence>
<reference evidence="4" key="1">
    <citation type="journal article" date="2022" name="Int. J. Mol. Sci.">
        <title>Draft Genome of Tanacetum Coccineum: Genomic Comparison of Closely Related Tanacetum-Family Plants.</title>
        <authorList>
            <person name="Yamashiro T."/>
            <person name="Shiraishi A."/>
            <person name="Nakayama K."/>
            <person name="Satake H."/>
        </authorList>
    </citation>
    <scope>NUCLEOTIDE SEQUENCE</scope>
</reference>
<dbReference type="InterPro" id="IPR013103">
    <property type="entry name" value="RVT_2"/>
</dbReference>
<evidence type="ECO:0000259" key="3">
    <source>
        <dbReference type="Pfam" id="PF25597"/>
    </source>
</evidence>
<dbReference type="Gene3D" id="3.10.10.10">
    <property type="entry name" value="HIV Type 1 Reverse Transcriptase, subunit A, domain 1"/>
    <property type="match status" value="1"/>
</dbReference>
<dbReference type="SUPFAM" id="SSF56672">
    <property type="entry name" value="DNA/RNA polymerases"/>
    <property type="match status" value="1"/>
</dbReference>
<dbReference type="Pfam" id="PF25597">
    <property type="entry name" value="SH3_retrovirus"/>
    <property type="match status" value="1"/>
</dbReference>
<dbReference type="Proteomes" id="UP001151760">
    <property type="component" value="Unassembled WGS sequence"/>
</dbReference>
<evidence type="ECO:0000256" key="1">
    <source>
        <dbReference type="SAM" id="MobiDB-lite"/>
    </source>
</evidence>
<organism evidence="4 5">
    <name type="scientific">Tanacetum coccineum</name>
    <dbReference type="NCBI Taxonomy" id="301880"/>
    <lineage>
        <taxon>Eukaryota</taxon>
        <taxon>Viridiplantae</taxon>
        <taxon>Streptophyta</taxon>
        <taxon>Embryophyta</taxon>
        <taxon>Tracheophyta</taxon>
        <taxon>Spermatophyta</taxon>
        <taxon>Magnoliopsida</taxon>
        <taxon>eudicotyledons</taxon>
        <taxon>Gunneridae</taxon>
        <taxon>Pentapetalae</taxon>
        <taxon>asterids</taxon>
        <taxon>campanulids</taxon>
        <taxon>Asterales</taxon>
        <taxon>Asteraceae</taxon>
        <taxon>Asteroideae</taxon>
        <taxon>Anthemideae</taxon>
        <taxon>Anthemidinae</taxon>
        <taxon>Tanacetum</taxon>
    </lineage>
</organism>
<feature type="domain" description="Reverse transcriptase Ty1/copia-type" evidence="2">
    <location>
        <begin position="206"/>
        <end position="245"/>
    </location>
</feature>
<comment type="caution">
    <text evidence="4">The sequence shown here is derived from an EMBL/GenBank/DDBJ whole genome shotgun (WGS) entry which is preliminary data.</text>
</comment>
<feature type="domain" description="Reverse transcriptase Ty1/copia-type" evidence="2">
    <location>
        <begin position="248"/>
        <end position="306"/>
    </location>
</feature>
<keyword evidence="5" id="KW-1185">Reference proteome</keyword>
<reference evidence="4" key="2">
    <citation type="submission" date="2022-01" db="EMBL/GenBank/DDBJ databases">
        <authorList>
            <person name="Yamashiro T."/>
            <person name="Shiraishi A."/>
            <person name="Satake H."/>
            <person name="Nakayama K."/>
        </authorList>
    </citation>
    <scope>NUCLEOTIDE SEQUENCE</scope>
</reference>
<name>A0ABQ4Z353_9ASTR</name>
<evidence type="ECO:0000259" key="2">
    <source>
        <dbReference type="Pfam" id="PF07727"/>
    </source>
</evidence>
<feature type="compositionally biased region" description="Polar residues" evidence="1">
    <location>
        <begin position="355"/>
        <end position="374"/>
    </location>
</feature>
<feature type="region of interest" description="Disordered" evidence="1">
    <location>
        <begin position="348"/>
        <end position="374"/>
    </location>
</feature>
<proteinExistence type="predicted"/>
<gene>
    <name evidence="4" type="ORF">Tco_0751115</name>
</gene>
<dbReference type="Gene3D" id="2.40.70.10">
    <property type="entry name" value="Acid Proteases"/>
    <property type="match status" value="1"/>
</dbReference>
<feature type="domain" description="Retroviral polymerase SH3-like" evidence="3">
    <location>
        <begin position="80"/>
        <end position="143"/>
    </location>
</feature>
<dbReference type="InterPro" id="IPR021109">
    <property type="entry name" value="Peptidase_aspartic_dom_sf"/>
</dbReference>
<evidence type="ECO:0000313" key="4">
    <source>
        <dbReference type="EMBL" id="GJS84574.1"/>
    </source>
</evidence>
<dbReference type="InterPro" id="IPR057670">
    <property type="entry name" value="SH3_retrovirus"/>
</dbReference>
<sequence length="785" mass="90119">MHTTMVPEQVKTIKIQDGIQISRPRELTRQLQPWKRFGRLYLIVFVLVRNILGIFQEILLPTDSTSLSHNSGGCYFSIGAVVRLPDQKLKTLSERDIECIFVGYAEHFKAFRFYVIEPNESVSINSIIESRDAIFDENKFSSVPRPSQMSLLKTWVVQWSLKRLRSNQHSYCFNVEDVPKTRDEAMKSNDVAFWKEAINDEMDSIMVARISTIRLLIAMASIHNLIIHQMDVKTAFFNGELDEEVDLTKEFLSSRFSMKDMGDDDVILGIRIKHKTNGITIPQSHYIKKVLKKFNYFDCTPVNTYMDTSEKLMCNNVGKLSRYTSNPGTQHWLIPSVVNHDKLVESNEVLDKDQPQTTNEPVIQTSSEEQTPSISFPERFRKEKEEAQQRKFLENLKQLHINLPFIESLAQMLKYAKFLKSLLTNKARLEEACTIIMNKRCSAVLLNKLPSKEKDPGSLTIPCDIGQLHINNALADLGASISLMLYTMYEKLGLGEPKATRMSLELADRSDSFLLKGLEKSIEQSDLESFEQRTARPDGIKTEHLYSASANEIDEKRPELKSLPNHLEYAYLQGDKSFSIIISSKLSEKEKILLFQVLEKRKGAIAWKISNIKGISPSFCTHKILMEDDFKPVIQPQRHLNPKVQDVVKNKIVKLLDFGLIYPISDSSWVSPIHVVAKKGGMTVVLNDNNELIPSQTVTGWRVILLDSDRTRRSRKYNIHLSLWEFFLQANVVWIMQRSCDLLKMHDSNFPRHGCLQDVKNQPCAELGKMSFYGERRDCSRAQNL</sequence>
<dbReference type="PANTHER" id="PTHR33067">
    <property type="entry name" value="RNA-DIRECTED DNA POLYMERASE-RELATED"/>
    <property type="match status" value="1"/>
</dbReference>
<dbReference type="PANTHER" id="PTHR33067:SF35">
    <property type="entry name" value="ASPARTIC PEPTIDASE DDI1-TYPE DOMAIN-CONTAINING PROTEIN"/>
    <property type="match status" value="1"/>
</dbReference>
<dbReference type="Pfam" id="PF07727">
    <property type="entry name" value="RVT_2"/>
    <property type="match status" value="2"/>
</dbReference>
<dbReference type="EMBL" id="BQNB010010984">
    <property type="protein sequence ID" value="GJS84574.1"/>
    <property type="molecule type" value="Genomic_DNA"/>
</dbReference>
<dbReference type="InterPro" id="IPR043502">
    <property type="entry name" value="DNA/RNA_pol_sf"/>
</dbReference>
<accession>A0ABQ4Z353</accession>